<comment type="cofactor">
    <cofactor evidence="1">
        <name>Fe cation</name>
        <dbReference type="ChEBI" id="CHEBI:24875"/>
    </cofactor>
</comment>
<gene>
    <name evidence="19" type="ORF">LNINA_LOCUS12261</name>
</gene>
<evidence type="ECO:0000313" key="19">
    <source>
        <dbReference type="EMBL" id="CAK1553251.1"/>
    </source>
</evidence>
<evidence type="ECO:0000256" key="13">
    <source>
        <dbReference type="ARBA" id="ARBA00025729"/>
    </source>
</evidence>
<name>A0AAV1JXW4_9NEOP</name>
<protein>
    <recommendedName>
        <fullName evidence="14">cholesterol 7-desaturase</fullName>
        <ecNumber evidence="14">1.14.19.21</ecNumber>
    </recommendedName>
</protein>
<dbReference type="SUPFAM" id="SSF50022">
    <property type="entry name" value="ISP domain"/>
    <property type="match status" value="1"/>
</dbReference>
<accession>A0AAV1JXW4</accession>
<dbReference type="PANTHER" id="PTHR21266:SF32">
    <property type="entry name" value="CHOLESTEROL 7-DESATURASE NVD"/>
    <property type="match status" value="1"/>
</dbReference>
<evidence type="ECO:0000256" key="11">
    <source>
        <dbReference type="ARBA" id="ARBA00023136"/>
    </source>
</evidence>
<dbReference type="Pfam" id="PF19298">
    <property type="entry name" value="KshA_C"/>
    <property type="match status" value="1"/>
</dbReference>
<dbReference type="Proteomes" id="UP001497472">
    <property type="component" value="Unassembled WGS sequence"/>
</dbReference>
<dbReference type="SUPFAM" id="SSF55961">
    <property type="entry name" value="Bet v1-like"/>
    <property type="match status" value="1"/>
</dbReference>
<dbReference type="InterPro" id="IPR017941">
    <property type="entry name" value="Rieske_2Fe-2S"/>
</dbReference>
<dbReference type="GO" id="GO:0016020">
    <property type="term" value="C:membrane"/>
    <property type="evidence" value="ECO:0007669"/>
    <property type="project" value="UniProtKB-SubCell"/>
</dbReference>
<dbReference type="PROSITE" id="PS51296">
    <property type="entry name" value="RIESKE"/>
    <property type="match status" value="1"/>
</dbReference>
<dbReference type="PANTHER" id="PTHR21266">
    <property type="entry name" value="IRON-SULFUR DOMAIN CONTAINING PROTEIN"/>
    <property type="match status" value="1"/>
</dbReference>
<evidence type="ECO:0000256" key="3">
    <source>
        <dbReference type="ARBA" id="ARBA00004972"/>
    </source>
</evidence>
<evidence type="ECO:0000256" key="7">
    <source>
        <dbReference type="ARBA" id="ARBA00022989"/>
    </source>
</evidence>
<keyword evidence="10" id="KW-0411">Iron-sulfur</keyword>
<evidence type="ECO:0000256" key="1">
    <source>
        <dbReference type="ARBA" id="ARBA00001962"/>
    </source>
</evidence>
<keyword evidence="11 17" id="KW-0472">Membrane</keyword>
<evidence type="ECO:0000256" key="8">
    <source>
        <dbReference type="ARBA" id="ARBA00023002"/>
    </source>
</evidence>
<feature type="transmembrane region" description="Helical" evidence="17">
    <location>
        <begin position="46"/>
        <end position="64"/>
    </location>
</feature>
<comment type="caution">
    <text evidence="19">The sequence shown here is derived from an EMBL/GenBank/DDBJ whole genome shotgun (WGS) entry which is preliminary data.</text>
</comment>
<keyword evidence="9" id="KW-0408">Iron</keyword>
<sequence length="447" mass="51195">MAAREFQMDSCASFQIQKWNAEELISIAIHLTYIILRAIVDVLCLFSTEFLLSVILFSILYAAYRAYLRPPFLKKELTDIGFDHVTRGTKGANRSLQIARSQMNRQLGGKVPPPYPNGWYALAESRDLSVRKVIPVDALGLNLCIYRGEDGVARIVDAYCPHLGANIGVGGTVRGNCIECPFHNWQFGDDGICTHIPDIQNVPKGISIRSWDCMEVDGAVWVWYDAEKRPPLWTVPPLDEIKDWGYRGRNEFIISSHIRDIPENGADAAHLNCIHKMSFLTDIGKRLPFLNNIIGFHTWQTDWRRTDDWHIAEMTIDQSYFMFKHNVFPFKIRVKQIGPSHVRLLFTSIFGETAVLQSVTPIGPMLQKVVHRIYTPTSNAIAGALLVYAEARQFERDVVIWNNKTHVSSPPYVKTDRTIRAFRDWFSQYYSEQSISMRDAIQKPLDW</sequence>
<evidence type="ECO:0000256" key="16">
    <source>
        <dbReference type="ARBA" id="ARBA00049548"/>
    </source>
</evidence>
<dbReference type="GO" id="GO:0005737">
    <property type="term" value="C:cytoplasm"/>
    <property type="evidence" value="ECO:0007669"/>
    <property type="project" value="TreeGrafter"/>
</dbReference>
<evidence type="ECO:0000256" key="5">
    <source>
        <dbReference type="ARBA" id="ARBA00022714"/>
    </source>
</evidence>
<comment type="pathway">
    <text evidence="12">Steroid hormone biosynthesis; dafachronic acid biosynthesis.</text>
</comment>
<comment type="subcellular location">
    <subcellularLocation>
        <location evidence="2">Membrane</location>
    </subcellularLocation>
</comment>
<dbReference type="Gene3D" id="2.102.10.10">
    <property type="entry name" value="Rieske [2Fe-2S] iron-sulphur domain"/>
    <property type="match status" value="1"/>
</dbReference>
<dbReference type="InterPro" id="IPR050584">
    <property type="entry name" value="Cholesterol_7-desaturase"/>
</dbReference>
<evidence type="ECO:0000256" key="12">
    <source>
        <dbReference type="ARBA" id="ARBA00025712"/>
    </source>
</evidence>
<dbReference type="AlphaFoldDB" id="A0AAV1JXW4"/>
<dbReference type="GO" id="GO:0008203">
    <property type="term" value="P:cholesterol metabolic process"/>
    <property type="evidence" value="ECO:0007669"/>
    <property type="project" value="InterPro"/>
</dbReference>
<reference evidence="19 20" key="1">
    <citation type="submission" date="2023-11" db="EMBL/GenBank/DDBJ databases">
        <authorList>
            <person name="Okamura Y."/>
        </authorList>
    </citation>
    <scope>NUCLEOTIDE SEQUENCE [LARGE SCALE GENOMIC DNA]</scope>
</reference>
<evidence type="ECO:0000256" key="17">
    <source>
        <dbReference type="SAM" id="Phobius"/>
    </source>
</evidence>
<evidence type="ECO:0000256" key="4">
    <source>
        <dbReference type="ARBA" id="ARBA00022692"/>
    </source>
</evidence>
<comment type="pathway">
    <text evidence="3">Hormone biosynthesis.</text>
</comment>
<dbReference type="GO" id="GO:0051537">
    <property type="term" value="F:2 iron, 2 sulfur cluster binding"/>
    <property type="evidence" value="ECO:0007669"/>
    <property type="project" value="UniProtKB-KW"/>
</dbReference>
<keyword evidence="8" id="KW-0560">Oxidoreductase</keyword>
<dbReference type="EMBL" id="CAVLEF010000215">
    <property type="protein sequence ID" value="CAK1553251.1"/>
    <property type="molecule type" value="Genomic_DNA"/>
</dbReference>
<keyword evidence="7 17" id="KW-1133">Transmembrane helix</keyword>
<evidence type="ECO:0000256" key="14">
    <source>
        <dbReference type="ARBA" id="ARBA00026095"/>
    </source>
</evidence>
<comment type="similarity">
    <text evidence="13">Belongs to the cholesterol 7-desaturase family.</text>
</comment>
<evidence type="ECO:0000256" key="9">
    <source>
        <dbReference type="ARBA" id="ARBA00023004"/>
    </source>
</evidence>
<comment type="catalytic activity">
    <reaction evidence="16">
        <text>cholesterol + NADPH + O2 + H(+) = 7-dehydrocholesterol + NADP(+) + 2 H2O</text>
        <dbReference type="Rhea" id="RHEA:45024"/>
        <dbReference type="ChEBI" id="CHEBI:15377"/>
        <dbReference type="ChEBI" id="CHEBI:15378"/>
        <dbReference type="ChEBI" id="CHEBI:15379"/>
        <dbReference type="ChEBI" id="CHEBI:16113"/>
        <dbReference type="ChEBI" id="CHEBI:17759"/>
        <dbReference type="ChEBI" id="CHEBI:57783"/>
        <dbReference type="ChEBI" id="CHEBI:58349"/>
        <dbReference type="EC" id="1.14.19.21"/>
    </reaction>
    <physiologicalReaction direction="left-to-right" evidence="16">
        <dbReference type="Rhea" id="RHEA:45025"/>
    </physiologicalReaction>
</comment>
<feature type="domain" description="Rieske" evidence="18">
    <location>
        <begin position="119"/>
        <end position="222"/>
    </location>
</feature>
<keyword evidence="5" id="KW-0001">2Fe-2S</keyword>
<evidence type="ECO:0000259" key="18">
    <source>
        <dbReference type="PROSITE" id="PS51296"/>
    </source>
</evidence>
<evidence type="ECO:0000256" key="10">
    <source>
        <dbReference type="ARBA" id="ARBA00023014"/>
    </source>
</evidence>
<keyword evidence="20" id="KW-1185">Reference proteome</keyword>
<dbReference type="EC" id="1.14.19.21" evidence="14"/>
<dbReference type="InterPro" id="IPR045605">
    <property type="entry name" value="KshA-like_C"/>
</dbReference>
<dbReference type="InterPro" id="IPR036922">
    <property type="entry name" value="Rieske_2Fe-2S_sf"/>
</dbReference>
<proteinExistence type="inferred from homology"/>
<dbReference type="Gene3D" id="3.90.380.10">
    <property type="entry name" value="Naphthalene 1,2-dioxygenase Alpha Subunit, Chain A, domain 1"/>
    <property type="match status" value="1"/>
</dbReference>
<organism evidence="19 20">
    <name type="scientific">Leptosia nina</name>
    <dbReference type="NCBI Taxonomy" id="320188"/>
    <lineage>
        <taxon>Eukaryota</taxon>
        <taxon>Metazoa</taxon>
        <taxon>Ecdysozoa</taxon>
        <taxon>Arthropoda</taxon>
        <taxon>Hexapoda</taxon>
        <taxon>Insecta</taxon>
        <taxon>Pterygota</taxon>
        <taxon>Neoptera</taxon>
        <taxon>Endopterygota</taxon>
        <taxon>Lepidoptera</taxon>
        <taxon>Glossata</taxon>
        <taxon>Ditrysia</taxon>
        <taxon>Papilionoidea</taxon>
        <taxon>Pieridae</taxon>
        <taxon>Pierinae</taxon>
        <taxon>Leptosia</taxon>
    </lineage>
</organism>
<keyword evidence="6" id="KW-0479">Metal-binding</keyword>
<evidence type="ECO:0000256" key="15">
    <source>
        <dbReference type="ARBA" id="ARBA00047853"/>
    </source>
</evidence>
<keyword evidence="4 17" id="KW-0812">Transmembrane</keyword>
<dbReference type="GO" id="GO:0170056">
    <property type="term" value="F:cholesterol 7-desaturase [NAD(P)H] activity"/>
    <property type="evidence" value="ECO:0007669"/>
    <property type="project" value="UniProtKB-EC"/>
</dbReference>
<evidence type="ECO:0000256" key="6">
    <source>
        <dbReference type="ARBA" id="ARBA00022723"/>
    </source>
</evidence>
<dbReference type="GO" id="GO:0046872">
    <property type="term" value="F:metal ion binding"/>
    <property type="evidence" value="ECO:0007669"/>
    <property type="project" value="UniProtKB-KW"/>
</dbReference>
<evidence type="ECO:0000313" key="20">
    <source>
        <dbReference type="Proteomes" id="UP001497472"/>
    </source>
</evidence>
<comment type="catalytic activity">
    <reaction evidence="15">
        <text>cholesterol + NADH + O2 + H(+) = 7-dehydrocholesterol + NAD(+) + 2 H2O</text>
        <dbReference type="Rhea" id="RHEA:51644"/>
        <dbReference type="ChEBI" id="CHEBI:15377"/>
        <dbReference type="ChEBI" id="CHEBI:15378"/>
        <dbReference type="ChEBI" id="CHEBI:15379"/>
        <dbReference type="ChEBI" id="CHEBI:16113"/>
        <dbReference type="ChEBI" id="CHEBI:17759"/>
        <dbReference type="ChEBI" id="CHEBI:57540"/>
        <dbReference type="ChEBI" id="CHEBI:57945"/>
        <dbReference type="EC" id="1.14.19.21"/>
    </reaction>
    <physiologicalReaction direction="left-to-right" evidence="15">
        <dbReference type="Rhea" id="RHEA:51645"/>
    </physiologicalReaction>
</comment>
<evidence type="ECO:0000256" key="2">
    <source>
        <dbReference type="ARBA" id="ARBA00004370"/>
    </source>
</evidence>
<dbReference type="Pfam" id="PF00355">
    <property type="entry name" value="Rieske"/>
    <property type="match status" value="1"/>
</dbReference>